<dbReference type="OrthoDB" id="6117674at2759"/>
<name>A0A0L8HB77_OCTBM</name>
<gene>
    <name evidence="2" type="ORF">OCBIM_22018343mg</name>
</gene>
<dbReference type="EMBL" id="KQ418609">
    <property type="protein sequence ID" value="KOF86568.1"/>
    <property type="molecule type" value="Genomic_DNA"/>
</dbReference>
<reference evidence="2" key="1">
    <citation type="submission" date="2015-07" db="EMBL/GenBank/DDBJ databases">
        <title>MeaNS - Measles Nucleotide Surveillance Program.</title>
        <authorList>
            <person name="Tran T."/>
            <person name="Druce J."/>
        </authorList>
    </citation>
    <scope>NUCLEOTIDE SEQUENCE</scope>
    <source>
        <strain evidence="2">UCB-OBI-ISO-001</strain>
        <tissue evidence="2">Gonad</tissue>
    </source>
</reference>
<proteinExistence type="predicted"/>
<protein>
    <submittedName>
        <fullName evidence="2">Uncharacterized protein</fullName>
    </submittedName>
</protein>
<accession>A0A0L8HB77</accession>
<feature type="region of interest" description="Disordered" evidence="1">
    <location>
        <begin position="134"/>
        <end position="176"/>
    </location>
</feature>
<sequence>MLLIRTAPKENLNTFSAEMVYGVPLTVSGEFLPNTNSDPDVKRYFAQLRDSVGQLRPVPMLTHGTPRSSVPNDLLTANFEFVRRDTRRRPLQSPYDGPYQVIHPGDKTFQLLIGGRQDTVSIDRFPVQVAQPLNRGRPRQITPTLDKEQSPKNRVTTSRRTKHRGDKQGQTKRLMSITSTSVHNWYLFNRPRKDERQSRLWRNLNTEHNGR</sequence>
<organism evidence="2">
    <name type="scientific">Octopus bimaculoides</name>
    <name type="common">California two-spotted octopus</name>
    <dbReference type="NCBI Taxonomy" id="37653"/>
    <lineage>
        <taxon>Eukaryota</taxon>
        <taxon>Metazoa</taxon>
        <taxon>Spiralia</taxon>
        <taxon>Lophotrochozoa</taxon>
        <taxon>Mollusca</taxon>
        <taxon>Cephalopoda</taxon>
        <taxon>Coleoidea</taxon>
        <taxon>Octopodiformes</taxon>
        <taxon>Octopoda</taxon>
        <taxon>Incirrata</taxon>
        <taxon>Octopodidae</taxon>
        <taxon>Octopus</taxon>
    </lineage>
</organism>
<dbReference type="PANTHER" id="PTHR38681">
    <property type="entry name" value="RETROVIRUS-RELATED POL POLYPROTEIN FROM TRANSPOSON 412-LIKE PROTEIN-RELATED"/>
    <property type="match status" value="1"/>
</dbReference>
<evidence type="ECO:0000313" key="2">
    <source>
        <dbReference type="EMBL" id="KOF86568.1"/>
    </source>
</evidence>
<dbReference type="PANTHER" id="PTHR38681:SF1">
    <property type="entry name" value="RETROVIRUS-RELATED POL POLYPROTEIN FROM TRANSPOSON 412-LIKE PROTEIN"/>
    <property type="match status" value="1"/>
</dbReference>
<dbReference type="AlphaFoldDB" id="A0A0L8HB77"/>
<evidence type="ECO:0000256" key="1">
    <source>
        <dbReference type="SAM" id="MobiDB-lite"/>
    </source>
</evidence>